<keyword evidence="3" id="KW-1185">Reference proteome</keyword>
<dbReference type="OrthoDB" id="2309405at2"/>
<keyword evidence="1" id="KW-0472">Membrane</keyword>
<sequence>MDRVNVELFKIYGGIALLVLTCIILALIVNDLLRRRMIFACSTLLIDSHEISKVSMDEKTERYLMKHRNHKLYRINESIEKRDNVLKYQLCLEKRAFEFYLKKRNIWNYDVVAVKMDR</sequence>
<organism evidence="2 3">
    <name type="scientific">Companilactobacillus allii</name>
    <dbReference type="NCBI Taxonomy" id="1847728"/>
    <lineage>
        <taxon>Bacteria</taxon>
        <taxon>Bacillati</taxon>
        <taxon>Bacillota</taxon>
        <taxon>Bacilli</taxon>
        <taxon>Lactobacillales</taxon>
        <taxon>Lactobacillaceae</taxon>
        <taxon>Companilactobacillus</taxon>
    </lineage>
</organism>
<feature type="transmembrane region" description="Helical" evidence="1">
    <location>
        <begin position="12"/>
        <end position="29"/>
    </location>
</feature>
<gene>
    <name evidence="2" type="ORF">BTM29_02465</name>
</gene>
<dbReference type="RefSeq" id="WP_076613991.1">
    <property type="nucleotide sequence ID" value="NZ_CP019323.1"/>
</dbReference>
<evidence type="ECO:0000256" key="1">
    <source>
        <dbReference type="SAM" id="Phobius"/>
    </source>
</evidence>
<evidence type="ECO:0000313" key="3">
    <source>
        <dbReference type="Proteomes" id="UP000187499"/>
    </source>
</evidence>
<reference evidence="3" key="1">
    <citation type="submission" date="2016-12" db="EMBL/GenBank/DDBJ databases">
        <authorList>
            <person name="Jung M.Y."/>
            <person name="Lee S.H."/>
        </authorList>
    </citation>
    <scope>NUCLEOTIDE SEQUENCE [LARGE SCALE GENOMIC DNA]</scope>
    <source>
        <strain evidence="3">WiKim39</strain>
    </source>
</reference>
<keyword evidence="1" id="KW-1133">Transmembrane helix</keyword>
<dbReference type="EMBL" id="CP019323">
    <property type="protein sequence ID" value="APX71487.1"/>
    <property type="molecule type" value="Genomic_DNA"/>
</dbReference>
<proteinExistence type="predicted"/>
<dbReference type="KEGG" id="lalw:BTM29_02465"/>
<dbReference type="Proteomes" id="UP000187499">
    <property type="component" value="Chromosome"/>
</dbReference>
<dbReference type="STRING" id="1847728.BTM29_02465"/>
<dbReference type="AlphaFoldDB" id="A0A1P8Q0Y6"/>
<accession>A0A1P8Q0Y6</accession>
<keyword evidence="1" id="KW-0812">Transmembrane</keyword>
<protein>
    <submittedName>
        <fullName evidence="2">Uncharacterized protein</fullName>
    </submittedName>
</protein>
<name>A0A1P8Q0Y6_9LACO</name>
<evidence type="ECO:0000313" key="2">
    <source>
        <dbReference type="EMBL" id="APX71487.1"/>
    </source>
</evidence>